<name>A0A0E9W0F1_ANGAN</name>
<proteinExistence type="predicted"/>
<reference evidence="1" key="2">
    <citation type="journal article" date="2015" name="Fish Shellfish Immunol.">
        <title>Early steps in the European eel (Anguilla anguilla)-Vibrio vulnificus interaction in the gills: Role of the RtxA13 toxin.</title>
        <authorList>
            <person name="Callol A."/>
            <person name="Pajuelo D."/>
            <person name="Ebbesson L."/>
            <person name="Teles M."/>
            <person name="MacKenzie S."/>
            <person name="Amaro C."/>
        </authorList>
    </citation>
    <scope>NUCLEOTIDE SEQUENCE</scope>
</reference>
<organism evidence="1">
    <name type="scientific">Anguilla anguilla</name>
    <name type="common">European freshwater eel</name>
    <name type="synonym">Muraena anguilla</name>
    <dbReference type="NCBI Taxonomy" id="7936"/>
    <lineage>
        <taxon>Eukaryota</taxon>
        <taxon>Metazoa</taxon>
        <taxon>Chordata</taxon>
        <taxon>Craniata</taxon>
        <taxon>Vertebrata</taxon>
        <taxon>Euteleostomi</taxon>
        <taxon>Actinopterygii</taxon>
        <taxon>Neopterygii</taxon>
        <taxon>Teleostei</taxon>
        <taxon>Anguilliformes</taxon>
        <taxon>Anguillidae</taxon>
        <taxon>Anguilla</taxon>
    </lineage>
</organism>
<evidence type="ECO:0000313" key="1">
    <source>
        <dbReference type="EMBL" id="JAH83837.1"/>
    </source>
</evidence>
<protein>
    <submittedName>
        <fullName evidence="1">Uncharacterized protein</fullName>
    </submittedName>
</protein>
<accession>A0A0E9W0F1</accession>
<dbReference type="EMBL" id="GBXM01024740">
    <property type="protein sequence ID" value="JAH83837.1"/>
    <property type="molecule type" value="Transcribed_RNA"/>
</dbReference>
<reference evidence="1" key="1">
    <citation type="submission" date="2014-11" db="EMBL/GenBank/DDBJ databases">
        <authorList>
            <person name="Amaro Gonzalez C."/>
        </authorList>
    </citation>
    <scope>NUCLEOTIDE SEQUENCE</scope>
</reference>
<sequence length="15" mass="1807">MFLNNEIIFVGYLSF</sequence>